<reference evidence="2" key="1">
    <citation type="journal article" date="2019" name="Int. J. Syst. Evol. Microbiol.">
        <title>The Global Catalogue of Microorganisms (GCM) 10K type strain sequencing project: providing services to taxonomists for standard genome sequencing and annotation.</title>
        <authorList>
            <consortium name="The Broad Institute Genomics Platform"/>
            <consortium name="The Broad Institute Genome Sequencing Center for Infectious Disease"/>
            <person name="Wu L."/>
            <person name="Ma J."/>
        </authorList>
    </citation>
    <scope>NUCLEOTIDE SEQUENCE [LARGE SCALE GENOMIC DNA]</scope>
    <source>
        <strain evidence="2">NBRC 102520</strain>
    </source>
</reference>
<name>A0ABQ6B779_9BRAD</name>
<evidence type="ECO:0000313" key="1">
    <source>
        <dbReference type="EMBL" id="GLR90269.1"/>
    </source>
</evidence>
<evidence type="ECO:0000313" key="2">
    <source>
        <dbReference type="Proteomes" id="UP001156905"/>
    </source>
</evidence>
<keyword evidence="2" id="KW-1185">Reference proteome</keyword>
<protein>
    <submittedName>
        <fullName evidence="1">Uncharacterized protein</fullName>
    </submittedName>
</protein>
<accession>A0ABQ6B779</accession>
<organism evidence="1 2">
    <name type="scientific">Bradyrhizobium iriomotense</name>
    <dbReference type="NCBI Taxonomy" id="441950"/>
    <lineage>
        <taxon>Bacteria</taxon>
        <taxon>Pseudomonadati</taxon>
        <taxon>Pseudomonadota</taxon>
        <taxon>Alphaproteobacteria</taxon>
        <taxon>Hyphomicrobiales</taxon>
        <taxon>Nitrobacteraceae</taxon>
        <taxon>Bradyrhizobium</taxon>
    </lineage>
</organism>
<sequence>MEDANDGSSPRFGLLDQFDYHPPVSGIKRGSGLIEKENWIMDHKAASNVDPLLLATRKGRGSERP</sequence>
<gene>
    <name evidence="1" type="ORF">GCM10007857_69830</name>
</gene>
<dbReference type="Proteomes" id="UP001156905">
    <property type="component" value="Unassembled WGS sequence"/>
</dbReference>
<comment type="caution">
    <text evidence="1">The sequence shown here is derived from an EMBL/GenBank/DDBJ whole genome shotgun (WGS) entry which is preliminary data.</text>
</comment>
<proteinExistence type="predicted"/>
<dbReference type="EMBL" id="BSOW01000032">
    <property type="protein sequence ID" value="GLR90269.1"/>
    <property type="molecule type" value="Genomic_DNA"/>
</dbReference>